<dbReference type="EMBL" id="JRVC01000014">
    <property type="protein sequence ID" value="KHS44949.1"/>
    <property type="molecule type" value="Genomic_DNA"/>
</dbReference>
<dbReference type="STRING" id="48936.NJ75_02875"/>
<dbReference type="Pfam" id="PF08281">
    <property type="entry name" value="Sigma70_r4_2"/>
    <property type="match status" value="1"/>
</dbReference>
<name>A0A0B9A2X9_9SPHN</name>
<dbReference type="InterPro" id="IPR013249">
    <property type="entry name" value="RNA_pol_sigma70_r4_t2"/>
</dbReference>
<evidence type="ECO:0000256" key="1">
    <source>
        <dbReference type="ARBA" id="ARBA00023015"/>
    </source>
</evidence>
<dbReference type="InterPro" id="IPR039425">
    <property type="entry name" value="RNA_pol_sigma-70-like"/>
</dbReference>
<organism evidence="5 6">
    <name type="scientific">Novosphingobium subterraneum</name>
    <dbReference type="NCBI Taxonomy" id="48936"/>
    <lineage>
        <taxon>Bacteria</taxon>
        <taxon>Pseudomonadati</taxon>
        <taxon>Pseudomonadota</taxon>
        <taxon>Alphaproteobacteria</taxon>
        <taxon>Sphingomonadales</taxon>
        <taxon>Sphingomonadaceae</taxon>
        <taxon>Novosphingobium</taxon>
    </lineage>
</organism>
<dbReference type="PATRIC" id="fig|48936.3.peg.2888"/>
<dbReference type="InterPro" id="IPR036388">
    <property type="entry name" value="WH-like_DNA-bd_sf"/>
</dbReference>
<proteinExistence type="predicted"/>
<dbReference type="AlphaFoldDB" id="A0A0B9A2X9"/>
<keyword evidence="2" id="KW-0731">Sigma factor</keyword>
<dbReference type="NCBIfam" id="TIGR02937">
    <property type="entry name" value="sigma70-ECF"/>
    <property type="match status" value="1"/>
</dbReference>
<feature type="domain" description="RNA polymerase sigma factor 70 region 4 type 2" evidence="4">
    <location>
        <begin position="72"/>
        <end position="117"/>
    </location>
</feature>
<keyword evidence="6" id="KW-1185">Reference proteome</keyword>
<dbReference type="PANTHER" id="PTHR43133:SF63">
    <property type="entry name" value="RNA POLYMERASE SIGMA FACTOR FECI-RELATED"/>
    <property type="match status" value="1"/>
</dbReference>
<gene>
    <name evidence="5" type="ORF">NJ75_02875</name>
</gene>
<dbReference type="GO" id="GO:0006352">
    <property type="term" value="P:DNA-templated transcription initiation"/>
    <property type="evidence" value="ECO:0007669"/>
    <property type="project" value="InterPro"/>
</dbReference>
<accession>A0A0B9A2X9</accession>
<evidence type="ECO:0000259" key="4">
    <source>
        <dbReference type="Pfam" id="PF08281"/>
    </source>
</evidence>
<sequence length="153" mass="17328">MQEAYCRIAMLPAVDHIEHPVAYLYSVARNLVLRRIKRQQIVALDVVADIECVSDDSLQSPERQTESRLDYQRVLAIIAGLPERCRQVVELRKLQGWSQKEIAAHLGITEKAVEKQIWTGVRAVRQAWQQTEAEVDALISGTARPTARRGGRT</sequence>
<evidence type="ECO:0000313" key="5">
    <source>
        <dbReference type="EMBL" id="KHS44949.1"/>
    </source>
</evidence>
<keyword evidence="1" id="KW-0805">Transcription regulation</keyword>
<dbReference type="CDD" id="cd06171">
    <property type="entry name" value="Sigma70_r4"/>
    <property type="match status" value="1"/>
</dbReference>
<comment type="caution">
    <text evidence="5">The sequence shown here is derived from an EMBL/GenBank/DDBJ whole genome shotgun (WGS) entry which is preliminary data.</text>
</comment>
<keyword evidence="3" id="KW-0804">Transcription</keyword>
<dbReference type="GO" id="GO:0003677">
    <property type="term" value="F:DNA binding"/>
    <property type="evidence" value="ECO:0007669"/>
    <property type="project" value="InterPro"/>
</dbReference>
<reference evidence="5 6" key="1">
    <citation type="submission" date="2014-10" db="EMBL/GenBank/DDBJ databases">
        <title>Draft genome sequence of Novosphingobium subterraneum DSM 12447.</title>
        <authorList>
            <person name="Gan H.M."/>
            <person name="Gan H.Y."/>
            <person name="Savka M.A."/>
        </authorList>
    </citation>
    <scope>NUCLEOTIDE SEQUENCE [LARGE SCALE GENOMIC DNA]</scope>
    <source>
        <strain evidence="5 6">DSM 12447</strain>
    </source>
</reference>
<dbReference type="Proteomes" id="UP000031338">
    <property type="component" value="Unassembled WGS sequence"/>
</dbReference>
<dbReference type="Gene3D" id="1.10.10.10">
    <property type="entry name" value="Winged helix-like DNA-binding domain superfamily/Winged helix DNA-binding domain"/>
    <property type="match status" value="1"/>
</dbReference>
<dbReference type="PANTHER" id="PTHR43133">
    <property type="entry name" value="RNA POLYMERASE ECF-TYPE SIGMA FACTO"/>
    <property type="match status" value="1"/>
</dbReference>
<evidence type="ECO:0000256" key="2">
    <source>
        <dbReference type="ARBA" id="ARBA00023082"/>
    </source>
</evidence>
<evidence type="ECO:0000256" key="3">
    <source>
        <dbReference type="ARBA" id="ARBA00023163"/>
    </source>
</evidence>
<dbReference type="InterPro" id="IPR013324">
    <property type="entry name" value="RNA_pol_sigma_r3/r4-like"/>
</dbReference>
<protein>
    <submittedName>
        <fullName evidence="5">ECF subfamily RNA polymerase sigma-24 factor</fullName>
    </submittedName>
</protein>
<evidence type="ECO:0000313" key="6">
    <source>
        <dbReference type="Proteomes" id="UP000031338"/>
    </source>
</evidence>
<dbReference type="SUPFAM" id="SSF88659">
    <property type="entry name" value="Sigma3 and sigma4 domains of RNA polymerase sigma factors"/>
    <property type="match status" value="1"/>
</dbReference>
<dbReference type="InterPro" id="IPR014284">
    <property type="entry name" value="RNA_pol_sigma-70_dom"/>
</dbReference>
<dbReference type="GO" id="GO:0016987">
    <property type="term" value="F:sigma factor activity"/>
    <property type="evidence" value="ECO:0007669"/>
    <property type="project" value="UniProtKB-KW"/>
</dbReference>